<proteinExistence type="predicted"/>
<evidence type="ECO:0000313" key="1">
    <source>
        <dbReference type="EMBL" id="NBI29114.1"/>
    </source>
</evidence>
<dbReference type="OrthoDB" id="2969743at2"/>
<keyword evidence="2" id="KW-1185">Reference proteome</keyword>
<reference evidence="1 2" key="1">
    <citation type="submission" date="2019-01" db="EMBL/GenBank/DDBJ databases">
        <title>Chengkuizengella sp. nov., isolated from deep-sea sediment of East Pacific Ocean.</title>
        <authorList>
            <person name="Yang J."/>
            <person name="Lai Q."/>
            <person name="Shao Z."/>
        </authorList>
    </citation>
    <scope>NUCLEOTIDE SEQUENCE [LARGE SCALE GENOMIC DNA]</scope>
    <source>
        <strain evidence="1 2">YPA3-1-1</strain>
    </source>
</reference>
<evidence type="ECO:0000313" key="2">
    <source>
        <dbReference type="Proteomes" id="UP000448943"/>
    </source>
</evidence>
<protein>
    <recommendedName>
        <fullName evidence="3">Helix-turn-helix</fullName>
    </recommendedName>
</protein>
<gene>
    <name evidence="1" type="ORF">ERL59_09095</name>
</gene>
<name>A0A6N9Q2V0_9BACL</name>
<sequence length="160" mass="18440">MAMSLSKRLNMPQKEVAVRLNMSRSAVAMIDTEKRKLPEDREPIIARMSFKMAIEIANQRTGGYISSLFDTFGEDVDLHPSALKERLLIEMKELYTKLEALTLTRMNPLKKKELVTDLLMEIEDVEEVIHVVKGSYAEEFGIDLVEVSKRRKELIRNGER</sequence>
<dbReference type="Proteomes" id="UP000448943">
    <property type="component" value="Unassembled WGS sequence"/>
</dbReference>
<evidence type="ECO:0008006" key="3">
    <source>
        <dbReference type="Google" id="ProtNLM"/>
    </source>
</evidence>
<dbReference type="EMBL" id="SIJB01000022">
    <property type="protein sequence ID" value="NBI29114.1"/>
    <property type="molecule type" value="Genomic_DNA"/>
</dbReference>
<dbReference type="AlphaFoldDB" id="A0A6N9Q2V0"/>
<accession>A0A6N9Q2V0</accession>
<dbReference type="RefSeq" id="WP_160645919.1">
    <property type="nucleotide sequence ID" value="NZ_SIJB01000022.1"/>
</dbReference>
<organism evidence="1 2">
    <name type="scientific">Chengkuizengella marina</name>
    <dbReference type="NCBI Taxonomy" id="2507566"/>
    <lineage>
        <taxon>Bacteria</taxon>
        <taxon>Bacillati</taxon>
        <taxon>Bacillota</taxon>
        <taxon>Bacilli</taxon>
        <taxon>Bacillales</taxon>
        <taxon>Paenibacillaceae</taxon>
        <taxon>Chengkuizengella</taxon>
    </lineage>
</organism>
<comment type="caution">
    <text evidence="1">The sequence shown here is derived from an EMBL/GenBank/DDBJ whole genome shotgun (WGS) entry which is preliminary data.</text>
</comment>